<evidence type="ECO:0008006" key="2">
    <source>
        <dbReference type="Google" id="ProtNLM"/>
    </source>
</evidence>
<comment type="caution">
    <text evidence="1">The sequence shown here is derived from an EMBL/GenBank/DDBJ whole genome shotgun (WGS) entry which is preliminary data.</text>
</comment>
<dbReference type="EMBL" id="BKCJ010311920">
    <property type="protein sequence ID" value="GEZ70058.1"/>
    <property type="molecule type" value="Genomic_DNA"/>
</dbReference>
<evidence type="ECO:0000313" key="1">
    <source>
        <dbReference type="EMBL" id="GEZ70058.1"/>
    </source>
</evidence>
<name>A0A699INA4_TANCI</name>
<proteinExistence type="predicted"/>
<organism evidence="1">
    <name type="scientific">Tanacetum cinerariifolium</name>
    <name type="common">Dalmatian daisy</name>
    <name type="synonym">Chrysanthemum cinerariifolium</name>
    <dbReference type="NCBI Taxonomy" id="118510"/>
    <lineage>
        <taxon>Eukaryota</taxon>
        <taxon>Viridiplantae</taxon>
        <taxon>Streptophyta</taxon>
        <taxon>Embryophyta</taxon>
        <taxon>Tracheophyta</taxon>
        <taxon>Spermatophyta</taxon>
        <taxon>Magnoliopsida</taxon>
        <taxon>eudicotyledons</taxon>
        <taxon>Gunneridae</taxon>
        <taxon>Pentapetalae</taxon>
        <taxon>asterids</taxon>
        <taxon>campanulids</taxon>
        <taxon>Asterales</taxon>
        <taxon>Asteraceae</taxon>
        <taxon>Asteroideae</taxon>
        <taxon>Anthemideae</taxon>
        <taxon>Anthemidinae</taxon>
        <taxon>Tanacetum</taxon>
    </lineage>
</organism>
<dbReference type="Pfam" id="PF14223">
    <property type="entry name" value="Retrotran_gag_2"/>
    <property type="match status" value="1"/>
</dbReference>
<reference evidence="1" key="1">
    <citation type="journal article" date="2019" name="Sci. Rep.">
        <title>Draft genome of Tanacetum cinerariifolium, the natural source of mosquito coil.</title>
        <authorList>
            <person name="Yamashiro T."/>
            <person name="Shiraishi A."/>
            <person name="Satake H."/>
            <person name="Nakayama K."/>
        </authorList>
    </citation>
    <scope>NUCLEOTIDE SEQUENCE</scope>
</reference>
<gene>
    <name evidence="1" type="ORF">Tci_542031</name>
</gene>
<accession>A0A699INA4</accession>
<dbReference type="AlphaFoldDB" id="A0A699INA4"/>
<sequence length="334" mass="39059">MIIFTMATMAENMIVVDSIKNGPYNFKSEITIKDTYGVTDIRRAQRPKDLVEDDKLHYESDIKAVIILFLGLLVDIYSLINHYQTTKVIWDRVKELIEGTKMTKKEHESMLYDKFDKFPSEPGESIYSYYLRFAKLINDMNMIPMSMKPMQINTKFVNHLQSEWSRFVTVAKQARSLHSCTAKKRVKDSEWFKDKKLHDQVQKAGVVLDEEEQDFLADSLEKTDDYEDLQLQATINFKAYYFDAYDSDCDDEATTHVIFMEKLCHVGSLKNDTISPCYNFDTLFEEIWDRVKELMEGTKMTKQEGMSILKGRKSVPGMNSSEREMERGYYSVFT</sequence>
<protein>
    <recommendedName>
        <fullName evidence="2">Integrase, catalytic region, zinc finger, CCHC-type, peptidase aspartic, catalytic</fullName>
    </recommendedName>
</protein>